<feature type="compositionally biased region" description="Low complexity" evidence="3">
    <location>
        <begin position="1324"/>
        <end position="1334"/>
    </location>
</feature>
<feature type="compositionally biased region" description="Pro residues" evidence="3">
    <location>
        <begin position="1307"/>
        <end position="1318"/>
    </location>
</feature>
<dbReference type="Pfam" id="PF00169">
    <property type="entry name" value="PH"/>
    <property type="match status" value="1"/>
</dbReference>
<feature type="compositionally biased region" description="Basic and acidic residues" evidence="3">
    <location>
        <begin position="218"/>
        <end position="230"/>
    </location>
</feature>
<keyword evidence="6" id="KW-1185">Reference proteome</keyword>
<dbReference type="GO" id="GO:0005525">
    <property type="term" value="F:GTP binding"/>
    <property type="evidence" value="ECO:0007669"/>
    <property type="project" value="TreeGrafter"/>
</dbReference>
<feature type="compositionally biased region" description="Basic and acidic residues" evidence="3">
    <location>
        <begin position="428"/>
        <end position="442"/>
    </location>
</feature>
<dbReference type="CDD" id="cd13278">
    <property type="entry name" value="PH_Bud4"/>
    <property type="match status" value="1"/>
</dbReference>
<feature type="compositionally biased region" description="Acidic residues" evidence="3">
    <location>
        <begin position="463"/>
        <end position="473"/>
    </location>
</feature>
<feature type="compositionally biased region" description="Basic and acidic residues" evidence="3">
    <location>
        <begin position="358"/>
        <end position="421"/>
    </location>
</feature>
<dbReference type="PROSITE" id="PS50003">
    <property type="entry name" value="PH_DOMAIN"/>
    <property type="match status" value="1"/>
</dbReference>
<organism evidence="5 6">
    <name type="scientific">Aspergillus chevalieri</name>
    <name type="common">Eurotium chevalieri</name>
    <dbReference type="NCBI Taxonomy" id="182096"/>
    <lineage>
        <taxon>Eukaryota</taxon>
        <taxon>Fungi</taxon>
        <taxon>Dikarya</taxon>
        <taxon>Ascomycota</taxon>
        <taxon>Pezizomycotina</taxon>
        <taxon>Eurotiomycetes</taxon>
        <taxon>Eurotiomycetidae</taxon>
        <taxon>Eurotiales</taxon>
        <taxon>Aspergillaceae</taxon>
        <taxon>Aspergillus</taxon>
        <taxon>Aspergillus subgen. Aspergillus</taxon>
    </lineage>
</organism>
<dbReference type="InterPro" id="IPR052007">
    <property type="entry name" value="Bud4"/>
</dbReference>
<feature type="compositionally biased region" description="Polar residues" evidence="3">
    <location>
        <begin position="646"/>
        <end position="655"/>
    </location>
</feature>
<dbReference type="FunFam" id="2.30.29.30:FF:000311">
    <property type="entry name" value="GTP binding protein (Bud4)"/>
    <property type="match status" value="1"/>
</dbReference>
<gene>
    <name evidence="5" type="primary">BUD4</name>
    <name evidence="5" type="ORF">ACHE_50377A</name>
</gene>
<feature type="compositionally biased region" description="Polar residues" evidence="3">
    <location>
        <begin position="307"/>
        <end position="318"/>
    </location>
</feature>
<evidence type="ECO:0000256" key="3">
    <source>
        <dbReference type="SAM" id="MobiDB-lite"/>
    </source>
</evidence>
<dbReference type="InterPro" id="IPR001849">
    <property type="entry name" value="PH_domain"/>
</dbReference>
<feature type="compositionally biased region" description="Low complexity" evidence="3">
    <location>
        <begin position="822"/>
        <end position="832"/>
    </location>
</feature>
<keyword evidence="2" id="KW-0131">Cell cycle</keyword>
<dbReference type="PANTHER" id="PTHR36100:SF1">
    <property type="entry name" value="BUD SITE SELECTION PROTEIN 4"/>
    <property type="match status" value="1"/>
</dbReference>
<evidence type="ECO:0000313" key="5">
    <source>
        <dbReference type="EMBL" id="BCR89179.1"/>
    </source>
</evidence>
<reference evidence="5" key="1">
    <citation type="submission" date="2021-01" db="EMBL/GenBank/DDBJ databases">
        <authorList>
            <consortium name="Aspergillus chevalieri M1 genome sequencing consortium"/>
            <person name="Kazuki M."/>
            <person name="Futagami T."/>
        </authorList>
    </citation>
    <scope>NUCLEOTIDE SEQUENCE</scope>
    <source>
        <strain evidence="5">M1</strain>
    </source>
</reference>
<reference evidence="5" key="2">
    <citation type="submission" date="2021-02" db="EMBL/GenBank/DDBJ databases">
        <title>Aspergillus chevalieri M1 genome sequence.</title>
        <authorList>
            <person name="Kadooka C."/>
            <person name="Mori K."/>
            <person name="Futagami T."/>
        </authorList>
    </citation>
    <scope>NUCLEOTIDE SEQUENCE</scope>
    <source>
        <strain evidence="5">M1</strain>
    </source>
</reference>
<dbReference type="EMBL" id="AP024420">
    <property type="protein sequence ID" value="BCR89179.1"/>
    <property type="molecule type" value="Genomic_DNA"/>
</dbReference>
<keyword evidence="1" id="KW-0132">Cell division</keyword>
<feature type="compositionally biased region" description="Basic and acidic residues" evidence="3">
    <location>
        <begin position="580"/>
        <end position="597"/>
    </location>
</feature>
<accession>A0A7R7ZQ18</accession>
<evidence type="ECO:0000259" key="4">
    <source>
        <dbReference type="PROSITE" id="PS50003"/>
    </source>
</evidence>
<feature type="compositionally biased region" description="Basic and acidic residues" evidence="3">
    <location>
        <begin position="552"/>
        <end position="567"/>
    </location>
</feature>
<evidence type="ECO:0000256" key="1">
    <source>
        <dbReference type="ARBA" id="ARBA00022618"/>
    </source>
</evidence>
<dbReference type="Proteomes" id="UP000637239">
    <property type="component" value="Chromosome 5"/>
</dbReference>
<dbReference type="InterPro" id="IPR012966">
    <property type="entry name" value="AHD"/>
</dbReference>
<feature type="compositionally biased region" description="Polar residues" evidence="3">
    <location>
        <begin position="343"/>
        <end position="357"/>
    </location>
</feature>
<feature type="compositionally biased region" description="Basic and acidic residues" evidence="3">
    <location>
        <begin position="267"/>
        <end position="290"/>
    </location>
</feature>
<dbReference type="GO" id="GO:0051301">
    <property type="term" value="P:cell division"/>
    <property type="evidence" value="ECO:0007669"/>
    <property type="project" value="UniProtKB-KW"/>
</dbReference>
<feature type="compositionally biased region" description="Acidic residues" evidence="3">
    <location>
        <begin position="663"/>
        <end position="681"/>
    </location>
</feature>
<dbReference type="PANTHER" id="PTHR36100">
    <property type="entry name" value="BUD SITE SELECTION PROTEIN 4"/>
    <property type="match status" value="1"/>
</dbReference>
<feature type="compositionally biased region" description="Polar residues" evidence="3">
    <location>
        <begin position="19"/>
        <end position="38"/>
    </location>
</feature>
<feature type="compositionally biased region" description="Polar residues" evidence="3">
    <location>
        <begin position="108"/>
        <end position="124"/>
    </location>
</feature>
<feature type="compositionally biased region" description="Acidic residues" evidence="3">
    <location>
        <begin position="204"/>
        <end position="217"/>
    </location>
</feature>
<name>A0A7R7ZQ18_ASPCH</name>
<dbReference type="SMART" id="SM00233">
    <property type="entry name" value="PH"/>
    <property type="match status" value="1"/>
</dbReference>
<feature type="region of interest" description="Disordered" evidence="3">
    <location>
        <begin position="1294"/>
        <end position="1369"/>
    </location>
</feature>
<dbReference type="KEGG" id="ache:ACHE_50377A"/>
<proteinExistence type="predicted"/>
<dbReference type="Gene3D" id="2.30.29.30">
    <property type="entry name" value="Pleckstrin-homology domain (PH domain)/Phosphotyrosine-binding domain (PTB)"/>
    <property type="match status" value="1"/>
</dbReference>
<feature type="compositionally biased region" description="Polar residues" evidence="3">
    <location>
        <begin position="838"/>
        <end position="857"/>
    </location>
</feature>
<feature type="compositionally biased region" description="Acidic residues" evidence="3">
    <location>
        <begin position="254"/>
        <end position="266"/>
    </location>
</feature>
<dbReference type="RefSeq" id="XP_043137701.1">
    <property type="nucleotide sequence ID" value="XM_043280088.1"/>
</dbReference>
<feature type="compositionally biased region" description="Basic and acidic residues" evidence="3">
    <location>
        <begin position="503"/>
        <end position="518"/>
    </location>
</feature>
<sequence length="1369" mass="152340">MPNGAVQRPLSEVSPVAQRRNSPSWNPNTKQMLKNNSPDKPASLRLYWQGRDSSENQAPYDPDAPHKPSKRPSVENLKRVARVRNSHIFRDRNPEYDPSQVDVPQRPLATNKSPDKQQTTEPQTNNSNESPRPPSPAKSSLSRASRFGVKGGFDPENDIWSDTDGHRHAKSVTFDAAPPQVNEYEMTTPDPSVSAASDSRDGSYDSEEEEEEDDGDVSFERESSAEHDDSFDASLEDTEKTPVVLPEEWRYGHEDEDEPYTEDEEDASHSPDPRPSSRQEPSRPHSRVESLDSNGEPRPLPPLPSVMRSQANQSSPGKFTTAALELGSGGQRTLPSPPGPATYSKSDITGFKNSTMSLEDRLRLMMIQDERKDEKQPEHNEPDQEPAKTDNEHHDDTKDEVKHQEDVEPKKENEDAAKEPDVFTPPRISRDSILRDLRKGDDFHDDDDDSYMDYDPDVPLPSLEDDDDGEYDTDSVIMKEEEEDTSELYDIPEYYENVPSKESSTKDLQSKLPHDESSHYSLHSAGAVDAHSPPAEEPEDRSSTPVPAPAEQSEKTEHHEHHEHREPSGPSKPTEETQEAPEKESSIDAQNEPERVRPFSAFDLRPASALDVRPESALDSRPVSALDMASIRETLQRPGTPEPNGSPVSEPSTPDSVIHHPVEDDDMSDVSADESVTDESVPDPIATIKAPGTALKTRPSLTPADLEQMAATRRKVSGPQAFRLPSLNKHFSNDSQHSDHDDGSQEPEDDPNKLAPPSPTKDTQRQSSLVKLDIPFSIQEESLGFGLDREFDRVMENQKRGYLMRQNTKVIVASSHNEEETATTPGEAATEARLSRVPGNSNRKPSQQTWTTVPWNSQRRRSSIRTPSGIKKKPAPGAVPPLPGQSSNVQETAAADDVEPGLNEALDEGEERGRLFVKVVGLKYLDLPMPRGERSYFALTLDNGLHCVTTAWLELGKSAPIGQEFELIVQNDLEFQLTLQMKVDEQKMKAPEVAPPSPAKQKASTFSRVFASPRKRKELEMKQQLVSQQRKSQDVNAGVWDRLRTLIAPDGSFGRAYVALSDHEKYAFGRPYTVDIACFNEWATEEQPSSVKSKKSTSSNSSQRRPPYKIGKLELQLLFVPKPKGAKDEDMPKSMNSCIREMREAESVSTRTFEGFLSQQGGDCPYWRRRFFKLVGSKLTAYHETTRQPRATINLSKAVKLIDDRSSLTQRETSTRGGGRRKSAFAEEEEGYMFVEEGFRIRFGNGEVIDFYADSAAEKDGWMKVLADSVGKGSSSSGSVAKPWTDVVLRRERSMKARRQPSGAQNPAPPTQAPPVPPVKNDVGAPPSTSAGVPAPAPVPSRPRHKHTQSQPEARGFDARRAKTRSLIF</sequence>
<evidence type="ECO:0000313" key="6">
    <source>
        <dbReference type="Proteomes" id="UP000637239"/>
    </source>
</evidence>
<protein>
    <submittedName>
        <fullName evidence="5">Bud site selection protein bud4</fullName>
    </submittedName>
</protein>
<feature type="region of interest" description="Disordered" evidence="3">
    <location>
        <begin position="1"/>
        <end position="769"/>
    </location>
</feature>
<feature type="domain" description="PH" evidence="4">
    <location>
        <begin position="1150"/>
        <end position="1271"/>
    </location>
</feature>
<feature type="compositionally biased region" description="Acidic residues" evidence="3">
    <location>
        <begin position="443"/>
        <end position="456"/>
    </location>
</feature>
<evidence type="ECO:0000256" key="2">
    <source>
        <dbReference type="ARBA" id="ARBA00023306"/>
    </source>
</evidence>
<dbReference type="GeneID" id="66983537"/>
<dbReference type="Pfam" id="PF08174">
    <property type="entry name" value="Anillin"/>
    <property type="match status" value="1"/>
</dbReference>
<dbReference type="InterPro" id="IPR011993">
    <property type="entry name" value="PH-like_dom_sf"/>
</dbReference>
<feature type="region of interest" description="Disordered" evidence="3">
    <location>
        <begin position="815"/>
        <end position="897"/>
    </location>
</feature>
<dbReference type="SUPFAM" id="SSF50729">
    <property type="entry name" value="PH domain-like"/>
    <property type="match status" value="1"/>
</dbReference>